<dbReference type="Proteomes" id="UP001163835">
    <property type="component" value="Unassembled WGS sequence"/>
</dbReference>
<organism evidence="1 2">
    <name type="scientific">Lentinula aff. lateritia</name>
    <dbReference type="NCBI Taxonomy" id="2804960"/>
    <lineage>
        <taxon>Eukaryota</taxon>
        <taxon>Fungi</taxon>
        <taxon>Dikarya</taxon>
        <taxon>Basidiomycota</taxon>
        <taxon>Agaricomycotina</taxon>
        <taxon>Agaricomycetes</taxon>
        <taxon>Agaricomycetidae</taxon>
        <taxon>Agaricales</taxon>
        <taxon>Marasmiineae</taxon>
        <taxon>Omphalotaceae</taxon>
        <taxon>Lentinula</taxon>
    </lineage>
</organism>
<sequence>MAIEHVTVEGKETDAVPWAIRTRARLSAKSSTVSNPTLASQVLLYLSDIFGPQLLNAHLLVDGFAKNAYQALDIPILVRPTWTSRPFLDKVTAALKDQGVTTVAVGAFGSITSVSITNHPSLLKSPDDWEAPTHSLTLTLSASRAPLLLDTHSNSNEFHERTNTYLIATRMTDTKEPATLILLHDLSCQSVEVYTAWISEKIEIVNTQVHQANNFDQPSAKLYLSV</sequence>
<keyword evidence="2" id="KW-1185">Reference proteome</keyword>
<evidence type="ECO:0000313" key="2">
    <source>
        <dbReference type="Proteomes" id="UP001163835"/>
    </source>
</evidence>
<proteinExistence type="predicted"/>
<comment type="caution">
    <text evidence="1">The sequence shown here is derived from an EMBL/GenBank/DDBJ whole genome shotgun (WGS) entry which is preliminary data.</text>
</comment>
<evidence type="ECO:0000313" key="1">
    <source>
        <dbReference type="EMBL" id="KAJ3807815.1"/>
    </source>
</evidence>
<accession>A0ACC1TSS2</accession>
<name>A0ACC1TSS2_9AGAR</name>
<gene>
    <name evidence="1" type="ORF">F5876DRAFT_67813</name>
</gene>
<protein>
    <submittedName>
        <fullName evidence="1">Uncharacterized protein</fullName>
    </submittedName>
</protein>
<dbReference type="EMBL" id="MU795273">
    <property type="protein sequence ID" value="KAJ3807815.1"/>
    <property type="molecule type" value="Genomic_DNA"/>
</dbReference>
<reference evidence="1" key="1">
    <citation type="submission" date="2022-09" db="EMBL/GenBank/DDBJ databases">
        <title>A Global Phylogenomic Analysis of the Shiitake Genus Lentinula.</title>
        <authorList>
            <consortium name="DOE Joint Genome Institute"/>
            <person name="Sierra-Patev S."/>
            <person name="Min B."/>
            <person name="Naranjo-Ortiz M."/>
            <person name="Looney B."/>
            <person name="Konkel Z."/>
            <person name="Slot J.C."/>
            <person name="Sakamoto Y."/>
            <person name="Steenwyk J.L."/>
            <person name="Rokas A."/>
            <person name="Carro J."/>
            <person name="Camarero S."/>
            <person name="Ferreira P."/>
            <person name="Molpeceres G."/>
            <person name="Ruiz-Duenas F.J."/>
            <person name="Serrano A."/>
            <person name="Henrissat B."/>
            <person name="Drula E."/>
            <person name="Hughes K.W."/>
            <person name="Mata J.L."/>
            <person name="Ishikawa N.K."/>
            <person name="Vargas-Isla R."/>
            <person name="Ushijima S."/>
            <person name="Smith C.A."/>
            <person name="Ahrendt S."/>
            <person name="Andreopoulos W."/>
            <person name="He G."/>
            <person name="Labutti K."/>
            <person name="Lipzen A."/>
            <person name="Ng V."/>
            <person name="Riley R."/>
            <person name="Sandor L."/>
            <person name="Barry K."/>
            <person name="Martinez A.T."/>
            <person name="Xiao Y."/>
            <person name="Gibbons J.G."/>
            <person name="Terashima K."/>
            <person name="Grigoriev I.V."/>
            <person name="Hibbett D.S."/>
        </authorList>
    </citation>
    <scope>NUCLEOTIDE SEQUENCE</scope>
    <source>
        <strain evidence="1">TMI1499</strain>
    </source>
</reference>